<dbReference type="PANTHER" id="PTHR43244:SF1">
    <property type="entry name" value="5,10-METHYLENETETRAHYDROMETHANOPTERIN REDUCTASE"/>
    <property type="match status" value="1"/>
</dbReference>
<evidence type="ECO:0000313" key="3">
    <source>
        <dbReference type="EMBL" id="MFC4307470.1"/>
    </source>
</evidence>
<dbReference type="NCBIfam" id="TIGR03557">
    <property type="entry name" value="F420_G6P_family"/>
    <property type="match status" value="1"/>
</dbReference>
<evidence type="ECO:0000259" key="2">
    <source>
        <dbReference type="Pfam" id="PF00296"/>
    </source>
</evidence>
<comment type="caution">
    <text evidence="3">The sequence shown here is derived from an EMBL/GenBank/DDBJ whole genome shotgun (WGS) entry which is preliminary data.</text>
</comment>
<dbReference type="SUPFAM" id="SSF51679">
    <property type="entry name" value="Bacterial luciferase-like"/>
    <property type="match status" value="1"/>
</dbReference>
<accession>A0ABV8SKC6</accession>
<dbReference type="NCBIfam" id="TIGR03885">
    <property type="entry name" value="flavin_revert"/>
    <property type="match status" value="1"/>
</dbReference>
<dbReference type="InterPro" id="IPR050564">
    <property type="entry name" value="F420-G6PD/mer"/>
</dbReference>
<organism evidence="3 4">
    <name type="scientific">Steroidobacter flavus</name>
    <dbReference type="NCBI Taxonomy" id="1842136"/>
    <lineage>
        <taxon>Bacteria</taxon>
        <taxon>Pseudomonadati</taxon>
        <taxon>Pseudomonadota</taxon>
        <taxon>Gammaproteobacteria</taxon>
        <taxon>Steroidobacterales</taxon>
        <taxon>Steroidobacteraceae</taxon>
        <taxon>Steroidobacter</taxon>
    </lineage>
</organism>
<dbReference type="Gene3D" id="3.20.20.30">
    <property type="entry name" value="Luciferase-like domain"/>
    <property type="match status" value="1"/>
</dbReference>
<dbReference type="InterPro" id="IPR036661">
    <property type="entry name" value="Luciferase-like_sf"/>
</dbReference>
<dbReference type="PANTHER" id="PTHR43244">
    <property type="match status" value="1"/>
</dbReference>
<gene>
    <name evidence="3" type="ORF">ACFPN2_00110</name>
</gene>
<dbReference type="InterPro" id="IPR023907">
    <property type="entry name" value="Non-F420_Flavin_OxRdtase"/>
</dbReference>
<feature type="domain" description="Luciferase-like" evidence="2">
    <location>
        <begin position="7"/>
        <end position="292"/>
    </location>
</feature>
<dbReference type="EC" id="1.-.-.-" evidence="3"/>
<keyword evidence="4" id="KW-1185">Reference proteome</keyword>
<sequence>MRIGFHASHEQFAPSQLLEYTIAAEQAGFACAMSSDHFKPWSRSQGHSGYSWSWLGAAMARTRFPVGLICAAGYRYHPAVVAQGAATLAEMFPDRFWLALGSGERVNEDITGLPWPSKHERNATMKECAGIVRSLLKGERVTHRGSVTVVDAELYSRPKTAPPLLGAAVSESTAEFVGGWSDGLLTVASKPDKLKKVIEAFRRGGGEGKPIHLQVALNWAATESQALKGAFDHWRFVTLGGDVGWELRSPEDYETATRFVRPEDMHESVLISSDLSQHAAWLQGFAALGVDQVYLHQVDLNQDGFIEAFAAKVLPQFKKS</sequence>
<proteinExistence type="predicted"/>
<dbReference type="RefSeq" id="WP_380593762.1">
    <property type="nucleotide sequence ID" value="NZ_JBHSDU010000001.1"/>
</dbReference>
<dbReference type="CDD" id="cd01097">
    <property type="entry name" value="Tetrahydromethanopterin_reductase"/>
    <property type="match status" value="1"/>
</dbReference>
<dbReference type="InterPro" id="IPR019945">
    <property type="entry name" value="F420_G6P_DH-rel"/>
</dbReference>
<reference evidence="4" key="1">
    <citation type="journal article" date="2019" name="Int. J. Syst. Evol. Microbiol.">
        <title>The Global Catalogue of Microorganisms (GCM) 10K type strain sequencing project: providing services to taxonomists for standard genome sequencing and annotation.</title>
        <authorList>
            <consortium name="The Broad Institute Genomics Platform"/>
            <consortium name="The Broad Institute Genome Sequencing Center for Infectious Disease"/>
            <person name="Wu L."/>
            <person name="Ma J."/>
        </authorList>
    </citation>
    <scope>NUCLEOTIDE SEQUENCE [LARGE SCALE GENOMIC DNA]</scope>
    <source>
        <strain evidence="4">CGMCC 1.10759</strain>
    </source>
</reference>
<dbReference type="GO" id="GO:0016491">
    <property type="term" value="F:oxidoreductase activity"/>
    <property type="evidence" value="ECO:0007669"/>
    <property type="project" value="UniProtKB-KW"/>
</dbReference>
<dbReference type="Proteomes" id="UP001595904">
    <property type="component" value="Unassembled WGS sequence"/>
</dbReference>
<name>A0ABV8SKC6_9GAMM</name>
<dbReference type="InterPro" id="IPR011251">
    <property type="entry name" value="Luciferase-like_dom"/>
</dbReference>
<keyword evidence="1 3" id="KW-0560">Oxidoreductase</keyword>
<evidence type="ECO:0000256" key="1">
    <source>
        <dbReference type="ARBA" id="ARBA00023002"/>
    </source>
</evidence>
<protein>
    <submittedName>
        <fullName evidence="3">TIGR03885 family FMN-dependent LLM class oxidoreductase</fullName>
        <ecNumber evidence="3">1.-.-.-</ecNumber>
    </submittedName>
</protein>
<dbReference type="Pfam" id="PF00296">
    <property type="entry name" value="Bac_luciferase"/>
    <property type="match status" value="1"/>
</dbReference>
<evidence type="ECO:0000313" key="4">
    <source>
        <dbReference type="Proteomes" id="UP001595904"/>
    </source>
</evidence>
<dbReference type="EMBL" id="JBHSDU010000001">
    <property type="protein sequence ID" value="MFC4307470.1"/>
    <property type="molecule type" value="Genomic_DNA"/>
</dbReference>